<keyword evidence="5" id="KW-0238">DNA-binding</keyword>
<proteinExistence type="predicted"/>
<dbReference type="Pfam" id="PF18024">
    <property type="entry name" value="HTH_50"/>
    <property type="match status" value="1"/>
</dbReference>
<accession>A0A859FA51</accession>
<dbReference type="InterPro" id="IPR027417">
    <property type="entry name" value="P-loop_NTPase"/>
</dbReference>
<dbReference type="AlphaFoldDB" id="A0A859FA51"/>
<evidence type="ECO:0000313" key="12">
    <source>
        <dbReference type="Proteomes" id="UP000318138"/>
    </source>
</evidence>
<dbReference type="SUPFAM" id="SSF46689">
    <property type="entry name" value="Homeodomain-like"/>
    <property type="match status" value="1"/>
</dbReference>
<dbReference type="SMART" id="SM00091">
    <property type="entry name" value="PAS"/>
    <property type="match status" value="1"/>
</dbReference>
<dbReference type="SMART" id="SM00382">
    <property type="entry name" value="AAA"/>
    <property type="match status" value="1"/>
</dbReference>
<protein>
    <recommendedName>
        <fullName evidence="7">HTH-type transcriptional regulatory protein TyrR</fullName>
    </recommendedName>
</protein>
<reference evidence="12" key="1">
    <citation type="submission" date="2019-07" db="EMBL/GenBank/DDBJ databases">
        <title>Bacillus alkalisoli sp. nov. isolated from saline soil.</title>
        <authorList>
            <person name="Sun J.-Q."/>
            <person name="Xu L."/>
        </authorList>
    </citation>
    <scope>NUCLEOTIDE SEQUENCE [LARGE SCALE GENOMIC DNA]</scope>
    <source>
        <strain evidence="12">M4U3P1</strain>
    </source>
</reference>
<evidence type="ECO:0000259" key="9">
    <source>
        <dbReference type="PROSITE" id="PS50112"/>
    </source>
</evidence>
<dbReference type="PANTHER" id="PTHR32071">
    <property type="entry name" value="TRANSCRIPTIONAL REGULATORY PROTEIN"/>
    <property type="match status" value="1"/>
</dbReference>
<dbReference type="GO" id="GO:0003677">
    <property type="term" value="F:DNA binding"/>
    <property type="evidence" value="ECO:0007669"/>
    <property type="project" value="UniProtKB-KW"/>
</dbReference>
<dbReference type="Pfam" id="PF13426">
    <property type="entry name" value="PAS_9"/>
    <property type="match status" value="1"/>
</dbReference>
<dbReference type="InterPro" id="IPR025943">
    <property type="entry name" value="Sigma_54_int_dom_ATP-bd_2"/>
</dbReference>
<dbReference type="InterPro" id="IPR009057">
    <property type="entry name" value="Homeodomain-like_sf"/>
</dbReference>
<dbReference type="Pfam" id="PF25601">
    <property type="entry name" value="AAA_lid_14"/>
    <property type="match status" value="1"/>
</dbReference>
<dbReference type="SUPFAM" id="SSF55785">
    <property type="entry name" value="PYP-like sensor domain (PAS domain)"/>
    <property type="match status" value="1"/>
</dbReference>
<evidence type="ECO:0000259" key="8">
    <source>
        <dbReference type="PROSITE" id="PS50045"/>
    </source>
</evidence>
<dbReference type="Gene3D" id="1.10.10.60">
    <property type="entry name" value="Homeodomain-like"/>
    <property type="match status" value="1"/>
</dbReference>
<dbReference type="InterPro" id="IPR035965">
    <property type="entry name" value="PAS-like_dom_sf"/>
</dbReference>
<dbReference type="SUPFAM" id="SSF52540">
    <property type="entry name" value="P-loop containing nucleoside triphosphate hydrolases"/>
    <property type="match status" value="1"/>
</dbReference>
<keyword evidence="2" id="KW-0058">Aromatic hydrocarbons catabolism</keyword>
<name>A0A859FA51_9BACI</name>
<dbReference type="CDD" id="cd00130">
    <property type="entry name" value="PAS"/>
    <property type="match status" value="1"/>
</dbReference>
<dbReference type="PROSITE" id="PS50113">
    <property type="entry name" value="PAC"/>
    <property type="match status" value="1"/>
</dbReference>
<dbReference type="InterPro" id="IPR002078">
    <property type="entry name" value="Sigma_54_int"/>
</dbReference>
<organism evidence="11 12">
    <name type="scientific">Paenalkalicoccus suaedae</name>
    <dbReference type="NCBI Taxonomy" id="2592382"/>
    <lineage>
        <taxon>Bacteria</taxon>
        <taxon>Bacillati</taxon>
        <taxon>Bacillota</taxon>
        <taxon>Bacilli</taxon>
        <taxon>Bacillales</taxon>
        <taxon>Bacillaceae</taxon>
        <taxon>Paenalkalicoccus</taxon>
    </lineage>
</organism>
<evidence type="ECO:0000256" key="1">
    <source>
        <dbReference type="ARBA" id="ARBA00022741"/>
    </source>
</evidence>
<feature type="domain" description="PAS" evidence="9">
    <location>
        <begin position="10"/>
        <end position="58"/>
    </location>
</feature>
<dbReference type="PANTHER" id="PTHR32071:SF57">
    <property type="entry name" value="C4-DICARBOXYLATE TRANSPORT TRANSCRIPTIONAL REGULATORY PROTEIN DCTD"/>
    <property type="match status" value="1"/>
</dbReference>
<keyword evidence="6" id="KW-0804">Transcription</keyword>
<keyword evidence="4" id="KW-0805">Transcription regulation</keyword>
<dbReference type="InterPro" id="IPR058031">
    <property type="entry name" value="AAA_lid_NorR"/>
</dbReference>
<dbReference type="Gene3D" id="1.10.8.60">
    <property type="match status" value="1"/>
</dbReference>
<evidence type="ECO:0000256" key="5">
    <source>
        <dbReference type="ARBA" id="ARBA00023125"/>
    </source>
</evidence>
<evidence type="ECO:0000256" key="2">
    <source>
        <dbReference type="ARBA" id="ARBA00022797"/>
    </source>
</evidence>
<evidence type="ECO:0000256" key="6">
    <source>
        <dbReference type="ARBA" id="ARBA00023163"/>
    </source>
</evidence>
<dbReference type="PROSITE" id="PS00676">
    <property type="entry name" value="SIGMA54_INTERACT_2"/>
    <property type="match status" value="1"/>
</dbReference>
<dbReference type="GO" id="GO:0006355">
    <property type="term" value="P:regulation of DNA-templated transcription"/>
    <property type="evidence" value="ECO:0007669"/>
    <property type="project" value="InterPro"/>
</dbReference>
<dbReference type="InterPro" id="IPR030828">
    <property type="entry name" value="HTH_TyrR"/>
</dbReference>
<dbReference type="CDD" id="cd00009">
    <property type="entry name" value="AAA"/>
    <property type="match status" value="1"/>
</dbReference>
<feature type="domain" description="Sigma-54 factor interaction" evidence="8">
    <location>
        <begin position="151"/>
        <end position="376"/>
    </location>
</feature>
<dbReference type="KEGG" id="psua:FLK61_25460"/>
<sequence length="450" mass="51436">MLFLQRVIPYEKTIEFSTDGIYVVDGQGITLYVNTAYEEITGYARNELVGRHMRELINAGYFDQSVSLHVLERKQQVTILQKIGQQQKDVMVTGNPIFDDHNNIQLVVTSVRDITQLTRMTNELKRERSRAKMNRHMYTFTLNKEHTFFLSPQMNQLIETIERIADFPTSVLLLGPTGAGKEVLANLIHSSSSRKDNPFIKINCGAIPENLIESELFGYSRGAFSGASSDGKIGLLELADGGTVLLDEVAELPLAVQVKLLRVLQDKHIQRLGSVKSRKVDIRLISATNKPLRKLVEEGRFREDLYYRLQVIELIIPPLRERSEDLLALIDYFFDYYVRQYSIQKMMDPATKLLLLNYHWPGNVRELKNVIESMVVSVPATTIEPDDLPRHLKNIGINASTMSLKEQLNEVEKRIVYKALEDHPSLRQAAKQLGIDHSTLIKKLQKWESC</sequence>
<dbReference type="PROSITE" id="PS00688">
    <property type="entry name" value="SIGMA54_INTERACT_3"/>
    <property type="match status" value="1"/>
</dbReference>
<dbReference type="Proteomes" id="UP000318138">
    <property type="component" value="Chromosome"/>
</dbReference>
<dbReference type="NCBIfam" id="TIGR00229">
    <property type="entry name" value="sensory_box"/>
    <property type="match status" value="1"/>
</dbReference>
<feature type="domain" description="PAC" evidence="10">
    <location>
        <begin position="73"/>
        <end position="126"/>
    </location>
</feature>
<dbReference type="InterPro" id="IPR000700">
    <property type="entry name" value="PAS-assoc_C"/>
</dbReference>
<evidence type="ECO:0000313" key="11">
    <source>
        <dbReference type="EMBL" id="QKS70123.1"/>
    </source>
</evidence>
<dbReference type="PROSITE" id="PS50112">
    <property type="entry name" value="PAS"/>
    <property type="match status" value="1"/>
</dbReference>
<dbReference type="PROSITE" id="PS50045">
    <property type="entry name" value="SIGMA54_INTERACT_4"/>
    <property type="match status" value="1"/>
</dbReference>
<keyword evidence="1" id="KW-0547">Nucleotide-binding</keyword>
<dbReference type="InterPro" id="IPR025944">
    <property type="entry name" value="Sigma_54_int_dom_CS"/>
</dbReference>
<dbReference type="InterPro" id="IPR000014">
    <property type="entry name" value="PAS"/>
</dbReference>
<gene>
    <name evidence="11" type="ORF">FLK61_25460</name>
</gene>
<evidence type="ECO:0000256" key="3">
    <source>
        <dbReference type="ARBA" id="ARBA00022840"/>
    </source>
</evidence>
<evidence type="ECO:0000256" key="7">
    <source>
        <dbReference type="ARBA" id="ARBA00029500"/>
    </source>
</evidence>
<dbReference type="GO" id="GO:0005524">
    <property type="term" value="F:ATP binding"/>
    <property type="evidence" value="ECO:0007669"/>
    <property type="project" value="UniProtKB-KW"/>
</dbReference>
<dbReference type="Pfam" id="PF00158">
    <property type="entry name" value="Sigma54_activat"/>
    <property type="match status" value="1"/>
</dbReference>
<keyword evidence="3" id="KW-0067">ATP-binding</keyword>
<dbReference type="Gene3D" id="3.30.450.20">
    <property type="entry name" value="PAS domain"/>
    <property type="match status" value="1"/>
</dbReference>
<dbReference type="Gene3D" id="3.40.50.300">
    <property type="entry name" value="P-loop containing nucleotide triphosphate hydrolases"/>
    <property type="match status" value="1"/>
</dbReference>
<dbReference type="FunFam" id="3.40.50.300:FF:000006">
    <property type="entry name" value="DNA-binding transcriptional regulator NtrC"/>
    <property type="match status" value="1"/>
</dbReference>
<evidence type="ECO:0000256" key="4">
    <source>
        <dbReference type="ARBA" id="ARBA00023015"/>
    </source>
</evidence>
<keyword evidence="12" id="KW-1185">Reference proteome</keyword>
<dbReference type="EMBL" id="CP041372">
    <property type="protein sequence ID" value="QKS70123.1"/>
    <property type="molecule type" value="Genomic_DNA"/>
</dbReference>
<evidence type="ECO:0000259" key="10">
    <source>
        <dbReference type="PROSITE" id="PS50113"/>
    </source>
</evidence>
<dbReference type="InterPro" id="IPR003593">
    <property type="entry name" value="AAA+_ATPase"/>
</dbReference>